<dbReference type="GO" id="GO:0005829">
    <property type="term" value="C:cytosol"/>
    <property type="evidence" value="ECO:0007669"/>
    <property type="project" value="TreeGrafter"/>
</dbReference>
<evidence type="ECO:0000256" key="3">
    <source>
        <dbReference type="ARBA" id="ARBA00008669"/>
    </source>
</evidence>
<evidence type="ECO:0000256" key="1">
    <source>
        <dbReference type="ARBA" id="ARBA00004123"/>
    </source>
</evidence>
<dbReference type="GO" id="GO:0006606">
    <property type="term" value="P:protein import into nucleus"/>
    <property type="evidence" value="ECO:0007669"/>
    <property type="project" value="TreeGrafter"/>
</dbReference>
<comment type="similarity">
    <text evidence="3">Belongs to the XPO2/CSE1 family.</text>
</comment>
<dbReference type="PROSITE" id="PS50166">
    <property type="entry name" value="IMPORTIN_B_NT"/>
    <property type="match status" value="1"/>
</dbReference>
<name>A0AAU9JNE9_9CILI</name>
<dbReference type="SMART" id="SM00913">
    <property type="entry name" value="IBN_N"/>
    <property type="match status" value="1"/>
</dbReference>
<evidence type="ECO:0000313" key="10">
    <source>
        <dbReference type="Proteomes" id="UP001162131"/>
    </source>
</evidence>
<keyword evidence="5" id="KW-0963">Cytoplasm</keyword>
<dbReference type="Proteomes" id="UP001162131">
    <property type="component" value="Unassembled WGS sequence"/>
</dbReference>
<organism evidence="9 10">
    <name type="scientific">Blepharisma stoltei</name>
    <dbReference type="NCBI Taxonomy" id="1481888"/>
    <lineage>
        <taxon>Eukaryota</taxon>
        <taxon>Sar</taxon>
        <taxon>Alveolata</taxon>
        <taxon>Ciliophora</taxon>
        <taxon>Postciliodesmatophora</taxon>
        <taxon>Heterotrichea</taxon>
        <taxon>Heterotrichida</taxon>
        <taxon>Blepharismidae</taxon>
        <taxon>Blepharisma</taxon>
    </lineage>
</organism>
<dbReference type="PANTHER" id="PTHR10997">
    <property type="entry name" value="IMPORTIN-7, 8, 11"/>
    <property type="match status" value="1"/>
</dbReference>
<evidence type="ECO:0000313" key="9">
    <source>
        <dbReference type="EMBL" id="CAG9326504.1"/>
    </source>
</evidence>
<comment type="caution">
    <text evidence="9">The sequence shown here is derived from an EMBL/GenBank/DDBJ whole genome shotgun (WGS) entry which is preliminary data.</text>
</comment>
<gene>
    <name evidence="9" type="ORF">BSTOLATCC_MIC40930</name>
</gene>
<sequence length="960" mass="109815">MAELSSVFNKCLSHQINIRSQGEHELKNFEENLNFPIILYQYFTNPQFQAPLAQFAAVAFKNFIIKKWSPEEGAPILDEVKAQIRRVVFGAMLTTQPAVSSQLRESIAHIASHDFPAQWPELLDYLYQGLNSESSSREAIHATLQTCHKLFKRYRFSFRSDELWLEIKLVVDRLFPVYYAVAQNLFSALQGSATQLEINQNLLTFVPLLKVFISLNGQDVPQQFDDTLKEWMTLFHFLLTYHSQALTDDTILFDMKSKILKCLTLYAQKYDEDFEPFVENFCKTVWELLSAASGRQEYDKFISASLDFFRVVTYKPQIATLMHSNLGLLFGSLILPNMVISEADEDLADAANNSNTDFIKMYLEDANEDTRRSACTQLMRALIKQFPDDINRLVFDTQTQISEAFRTNPQANWKQMDALILLLSGLFPLLYTAKNGASSIATSPQHIVQLFENFVQPQLANPNAFPILKTSCLKFIYVYRNQFPQEMFVMLLNQVSGLIDNQNALVSSYASATLERLLMVKNQHINQNPNQSQELLMTKDHLAPCLKQLLQCLANASMKHPRNLYIMNAFFRVIWLAQDTFSAFAIPACDIFIEYVKQVMANPTDSDPKFNWLVFECFALVMMNSRGPTLDEIESKLEVFMALIIQKSNAELLPYAFQIQALFIRLKRRLSQTNMQLLNSVLPMNNWEAGSRYYAPTLVIFLENVLKVQPELLLNNIPDLAAIIKQLFIINLDAQAFSLATTLIETYPAESVLHLLREIYVIIFTKLHSSKAQNIRLSQKFHKGAIIFISLLVIRYGPEVVVSSLNTVQQGIFEMLIKGEVIQNLRAVDTIIERRWVAIGMTNILAANALNPDVWGAACVNLLKMMEIPTNIASGTIYSNGSVDLPEENTFQMGKDSFQKIYSAEEPLQDKFRDFPNEKMYFLQTVTRVPQFYMMISPYLDESSQQILQVYSNLYGIPIV</sequence>
<keyword evidence="7" id="KW-0539">Nucleus</keyword>
<dbReference type="Pfam" id="PF08506">
    <property type="entry name" value="Cse1"/>
    <property type="match status" value="1"/>
</dbReference>
<keyword evidence="10" id="KW-1185">Reference proteome</keyword>
<comment type="subcellular location">
    <subcellularLocation>
        <location evidence="2">Cytoplasm</location>
    </subcellularLocation>
    <subcellularLocation>
        <location evidence="1">Nucleus</location>
    </subcellularLocation>
</comment>
<dbReference type="InterPro" id="IPR001494">
    <property type="entry name" value="Importin-beta_N"/>
</dbReference>
<dbReference type="Pfam" id="PF03378">
    <property type="entry name" value="CAS_CSE1"/>
    <property type="match status" value="1"/>
</dbReference>
<protein>
    <recommendedName>
        <fullName evidence="8">Importin N-terminal domain-containing protein</fullName>
    </recommendedName>
</protein>
<dbReference type="GO" id="GO:0006611">
    <property type="term" value="P:protein export from nucleus"/>
    <property type="evidence" value="ECO:0007669"/>
    <property type="project" value="TreeGrafter"/>
</dbReference>
<dbReference type="SUPFAM" id="SSF48371">
    <property type="entry name" value="ARM repeat"/>
    <property type="match status" value="1"/>
</dbReference>
<evidence type="ECO:0000256" key="4">
    <source>
        <dbReference type="ARBA" id="ARBA00022448"/>
    </source>
</evidence>
<evidence type="ECO:0000256" key="6">
    <source>
        <dbReference type="ARBA" id="ARBA00022927"/>
    </source>
</evidence>
<evidence type="ECO:0000256" key="2">
    <source>
        <dbReference type="ARBA" id="ARBA00004496"/>
    </source>
</evidence>
<dbReference type="EMBL" id="CAJZBQ010000040">
    <property type="protein sequence ID" value="CAG9326504.1"/>
    <property type="molecule type" value="Genomic_DNA"/>
</dbReference>
<dbReference type="Gene3D" id="1.25.10.10">
    <property type="entry name" value="Leucine-rich Repeat Variant"/>
    <property type="match status" value="1"/>
</dbReference>
<feature type="domain" description="Importin N-terminal" evidence="8">
    <location>
        <begin position="22"/>
        <end position="94"/>
    </location>
</feature>
<accession>A0AAU9JNE9</accession>
<evidence type="ECO:0000256" key="5">
    <source>
        <dbReference type="ARBA" id="ARBA00022490"/>
    </source>
</evidence>
<reference evidence="9" key="1">
    <citation type="submission" date="2021-09" db="EMBL/GenBank/DDBJ databases">
        <authorList>
            <consortium name="AG Swart"/>
            <person name="Singh M."/>
            <person name="Singh A."/>
            <person name="Seah K."/>
            <person name="Emmerich C."/>
        </authorList>
    </citation>
    <scope>NUCLEOTIDE SEQUENCE</scope>
    <source>
        <strain evidence="9">ATCC30299</strain>
    </source>
</reference>
<dbReference type="AlphaFoldDB" id="A0AAU9JNE9"/>
<dbReference type="InterPro" id="IPR016024">
    <property type="entry name" value="ARM-type_fold"/>
</dbReference>
<dbReference type="GO" id="GO:0005635">
    <property type="term" value="C:nuclear envelope"/>
    <property type="evidence" value="ECO:0007669"/>
    <property type="project" value="TreeGrafter"/>
</dbReference>
<evidence type="ECO:0000256" key="7">
    <source>
        <dbReference type="ARBA" id="ARBA00023242"/>
    </source>
</evidence>
<dbReference type="Pfam" id="PF03810">
    <property type="entry name" value="IBN_N"/>
    <property type="match status" value="1"/>
</dbReference>
<dbReference type="InterPro" id="IPR011989">
    <property type="entry name" value="ARM-like"/>
</dbReference>
<proteinExistence type="inferred from homology"/>
<dbReference type="InterPro" id="IPR013713">
    <property type="entry name" value="XPO2_central"/>
</dbReference>
<evidence type="ECO:0000259" key="8">
    <source>
        <dbReference type="PROSITE" id="PS50166"/>
    </source>
</evidence>
<dbReference type="GO" id="GO:0005049">
    <property type="term" value="F:nuclear export signal receptor activity"/>
    <property type="evidence" value="ECO:0007669"/>
    <property type="project" value="TreeGrafter"/>
</dbReference>
<keyword evidence="6" id="KW-0653">Protein transport</keyword>
<dbReference type="GO" id="GO:0031267">
    <property type="term" value="F:small GTPase binding"/>
    <property type="evidence" value="ECO:0007669"/>
    <property type="project" value="InterPro"/>
</dbReference>
<dbReference type="PANTHER" id="PTHR10997:SF8">
    <property type="entry name" value="EXPORTIN-2"/>
    <property type="match status" value="1"/>
</dbReference>
<dbReference type="InterPro" id="IPR005043">
    <property type="entry name" value="XPO2_C"/>
</dbReference>
<keyword evidence="4" id="KW-0813">Transport</keyword>